<evidence type="ECO:0000256" key="8">
    <source>
        <dbReference type="ARBA" id="ARBA00023157"/>
    </source>
</evidence>
<dbReference type="Gene3D" id="3.20.20.80">
    <property type="entry name" value="Glycosidases"/>
    <property type="match status" value="1"/>
</dbReference>
<keyword evidence="17" id="KW-1185">Reference proteome</keyword>
<dbReference type="InterPro" id="IPR030459">
    <property type="entry name" value="Glyco_hydro_31_CS"/>
</dbReference>
<dbReference type="EMBL" id="CAJHUC010001077">
    <property type="protein sequence ID" value="CAD7699622.1"/>
    <property type="molecule type" value="Genomic_DNA"/>
</dbReference>
<keyword evidence="6 13" id="KW-0378">Hydrolase</keyword>
<keyword evidence="7" id="KW-0472">Membrane</keyword>
<evidence type="ECO:0000313" key="16">
    <source>
        <dbReference type="EMBL" id="CAD7699622.1"/>
    </source>
</evidence>
<dbReference type="InterPro" id="IPR000322">
    <property type="entry name" value="Glyco_hydro_31_TIM"/>
</dbReference>
<dbReference type="CDD" id="cd00111">
    <property type="entry name" value="Trefoil"/>
    <property type="match status" value="1"/>
</dbReference>
<dbReference type="InterPro" id="IPR000519">
    <property type="entry name" value="P_trefoil_dom"/>
</dbReference>
<dbReference type="InterPro" id="IPR048395">
    <property type="entry name" value="Glyco_hydro_31_C"/>
</dbReference>
<dbReference type="AlphaFoldDB" id="A0A8S1IWR7"/>
<feature type="domain" description="P-type" evidence="15">
    <location>
        <begin position="28"/>
        <end position="88"/>
    </location>
</feature>
<comment type="catalytic activity">
    <reaction evidence="1">
        <text>Hydrolysis of terminal, non-reducing (1-&gt;4)-linked alpha-D-glucose residues with release of alpha-D-glucose.</text>
        <dbReference type="EC" id="3.2.1.20"/>
    </reaction>
</comment>
<dbReference type="PANTHER" id="PTHR22762">
    <property type="entry name" value="ALPHA-GLUCOSIDASE"/>
    <property type="match status" value="1"/>
</dbReference>
<feature type="chain" id="PRO_5035748450" description="alpha-glucosidase" evidence="14">
    <location>
        <begin position="21"/>
        <end position="958"/>
    </location>
</feature>
<dbReference type="Pfam" id="PF01055">
    <property type="entry name" value="Glyco_hydro_31_2nd"/>
    <property type="match status" value="1"/>
</dbReference>
<dbReference type="SUPFAM" id="SSF74650">
    <property type="entry name" value="Galactose mutarotase-like"/>
    <property type="match status" value="1"/>
</dbReference>
<evidence type="ECO:0000256" key="12">
    <source>
        <dbReference type="PROSITE-ProRule" id="PRU00779"/>
    </source>
</evidence>
<accession>A0A8S1IWR7</accession>
<keyword evidence="8 12" id="KW-1015">Disulfide bond</keyword>
<dbReference type="InterPro" id="IPR030458">
    <property type="entry name" value="Glyco_hydro_31_AS"/>
</dbReference>
<evidence type="ECO:0000256" key="7">
    <source>
        <dbReference type="ARBA" id="ARBA00023136"/>
    </source>
</evidence>
<dbReference type="OrthoDB" id="526025at2759"/>
<dbReference type="InterPro" id="IPR011013">
    <property type="entry name" value="Gal_mutarotase_sf_dom"/>
</dbReference>
<dbReference type="Proteomes" id="UP000708148">
    <property type="component" value="Unassembled WGS sequence"/>
</dbReference>
<name>A0A8S1IWR7_9CHLO</name>
<dbReference type="GO" id="GO:0030246">
    <property type="term" value="F:carbohydrate binding"/>
    <property type="evidence" value="ECO:0007669"/>
    <property type="project" value="InterPro"/>
</dbReference>
<comment type="caution">
    <text evidence="12">Lacks conserved residue(s) required for the propagation of feature annotation.</text>
</comment>
<dbReference type="Gene3D" id="2.60.40.1760">
    <property type="entry name" value="glycosyl hydrolase (family 31)"/>
    <property type="match status" value="1"/>
</dbReference>
<dbReference type="EC" id="3.2.1.20" evidence="4"/>
<evidence type="ECO:0000313" key="17">
    <source>
        <dbReference type="Proteomes" id="UP000708148"/>
    </source>
</evidence>
<dbReference type="GO" id="GO:0016020">
    <property type="term" value="C:membrane"/>
    <property type="evidence" value="ECO:0007669"/>
    <property type="project" value="UniProtKB-SubCell"/>
</dbReference>
<evidence type="ECO:0000256" key="2">
    <source>
        <dbReference type="ARBA" id="ARBA00004370"/>
    </source>
</evidence>
<dbReference type="CDD" id="cd14752">
    <property type="entry name" value="GH31_N"/>
    <property type="match status" value="1"/>
</dbReference>
<dbReference type="Gene3D" id="4.10.110.10">
    <property type="entry name" value="Spasmolytic Protein, domain 1"/>
    <property type="match status" value="1"/>
</dbReference>
<dbReference type="InterPro" id="IPR013780">
    <property type="entry name" value="Glyco_hydro_b"/>
</dbReference>
<evidence type="ECO:0000256" key="5">
    <source>
        <dbReference type="ARBA" id="ARBA00022729"/>
    </source>
</evidence>
<proteinExistence type="inferred from homology"/>
<keyword evidence="9" id="KW-0325">Glycoprotein</keyword>
<keyword evidence="10 13" id="KW-0326">Glycosidase</keyword>
<dbReference type="SUPFAM" id="SSF57492">
    <property type="entry name" value="Trefoil"/>
    <property type="match status" value="1"/>
</dbReference>
<evidence type="ECO:0000256" key="11">
    <source>
        <dbReference type="ARBA" id="ARBA00041343"/>
    </source>
</evidence>
<dbReference type="SMART" id="SM00018">
    <property type="entry name" value="PD"/>
    <property type="match status" value="1"/>
</dbReference>
<keyword evidence="5 14" id="KW-0732">Signal</keyword>
<feature type="signal peptide" evidence="14">
    <location>
        <begin position="1"/>
        <end position="20"/>
    </location>
</feature>
<evidence type="ECO:0000256" key="3">
    <source>
        <dbReference type="ARBA" id="ARBA00007806"/>
    </source>
</evidence>
<evidence type="ECO:0000256" key="13">
    <source>
        <dbReference type="RuleBase" id="RU361185"/>
    </source>
</evidence>
<protein>
    <recommendedName>
        <fullName evidence="4">alpha-glucosidase</fullName>
        <ecNumber evidence="4">3.2.1.20</ecNumber>
    </recommendedName>
    <alternativeName>
        <fullName evidence="11">Maltase</fullName>
    </alternativeName>
</protein>
<evidence type="ECO:0000256" key="9">
    <source>
        <dbReference type="ARBA" id="ARBA00023180"/>
    </source>
</evidence>
<dbReference type="Pfam" id="PF00088">
    <property type="entry name" value="Trefoil"/>
    <property type="match status" value="1"/>
</dbReference>
<sequence length="958" mass="104160">MARWFPVGHILLLAAAIAMASHPAARGSSCSVEGPRMDCGWVGIDGPTCVSRGCCWRPVHGADGEDEAGEGVDGASGVGDVPWCFHDTSHASAYNASSCKETGSGVQATLVLASPALPSLGPDISPLKLSVSYETNTRLHVKLTDPTEARWEVPESLLPRPAPSKASYGTLYDFNYTKSPFGFTVSRKENGEVLFNTTGHSLFFKDQYVALTSSIPESAALYGLGETTRPTGLRLRPGTMTTMWNRDIPVANANINLYGTHPFLLDIREGGLAHGVFFLNCNGMDVLYTESMIEFRAVGGVLDFYFFLGPSPSDVIQQYQDVIGRPMMPPLWSLGFHQCRYGYKNVEELESVVDGYASANIPLEVMWNDIDYMDGYRDFTLDKLNYALPKMRSYLQRLHDSNQRWVPIIDPGIMVDPGYPAYDAGIQKDIFLKDASGERYAGKVWPPIVHFPDWFHPDVQEYWTAQLRQFHDQLAAFDGIWADMNEASNFCSANRRSGKPLDLGRHGMVGTDACSSDFSSNSSLEHPPYRINNANGAPLSDRSIPVSMLHHDGVTEYDAHNIYGFSESVVTVKAVAEITEGRPFVLSRSTFPGAGKYVAHWSGDNMADWNNLRWSIVSILNANLFGIPMTGADICGFFGTTTEELCARWISLGAFTPFTRAHSDHVPQELYLWPKTADAARKALGMRMRLTPYLYSAFKAVHSAGGTVASPLWMAFPEDSTTYDIDRQFLLGPGLLVSPVLEQGADRVDAYFPNGTWYDLWNNASKIQGPGTHSLEAPVGDIPVHVLGGTIIPTQAQGPTTAHVRETPLSLIVALAPEGDLSGSLAAQGSVYMDAGDTLKVDGPDSFTVEFEARTAHGRGVLTTTAVPPSNAERSIPQLGGLDVLGFECPQVDARDGPGLPHGAATIEVSVNVNGAAHPQAAILRDVARGSLHVSGLATSIERGVKVEWRCDSSYPTT</sequence>
<evidence type="ECO:0000256" key="4">
    <source>
        <dbReference type="ARBA" id="ARBA00012741"/>
    </source>
</evidence>
<organism evidence="16 17">
    <name type="scientific">Ostreobium quekettii</name>
    <dbReference type="NCBI Taxonomy" id="121088"/>
    <lineage>
        <taxon>Eukaryota</taxon>
        <taxon>Viridiplantae</taxon>
        <taxon>Chlorophyta</taxon>
        <taxon>core chlorophytes</taxon>
        <taxon>Ulvophyceae</taxon>
        <taxon>TCBD clade</taxon>
        <taxon>Bryopsidales</taxon>
        <taxon>Ostreobineae</taxon>
        <taxon>Ostreobiaceae</taxon>
        <taxon>Ostreobium</taxon>
    </lineage>
</organism>
<comment type="subcellular location">
    <subcellularLocation>
        <location evidence="2">Membrane</location>
    </subcellularLocation>
</comment>
<gene>
    <name evidence="16" type="ORF">OSTQU699_LOCUS4981</name>
</gene>
<dbReference type="InterPro" id="IPR025887">
    <property type="entry name" value="Glyco_hydro_31_N_dom"/>
</dbReference>
<dbReference type="Pfam" id="PF13802">
    <property type="entry name" value="Gal_mutarotas_2"/>
    <property type="match status" value="1"/>
</dbReference>
<dbReference type="InterPro" id="IPR017853">
    <property type="entry name" value="GH"/>
</dbReference>
<comment type="caution">
    <text evidence="16">The sequence shown here is derived from an EMBL/GenBank/DDBJ whole genome shotgun (WGS) entry which is preliminary data.</text>
</comment>
<evidence type="ECO:0000256" key="10">
    <source>
        <dbReference type="ARBA" id="ARBA00023295"/>
    </source>
</evidence>
<evidence type="ECO:0000259" key="15">
    <source>
        <dbReference type="PROSITE" id="PS51448"/>
    </source>
</evidence>
<evidence type="ECO:0000256" key="14">
    <source>
        <dbReference type="SAM" id="SignalP"/>
    </source>
</evidence>
<dbReference type="PANTHER" id="PTHR22762:SF133">
    <property type="entry name" value="P-TYPE DOMAIN-CONTAINING PROTEIN"/>
    <property type="match status" value="1"/>
</dbReference>
<dbReference type="PROSITE" id="PS00707">
    <property type="entry name" value="GLYCOSYL_HYDROL_F31_2"/>
    <property type="match status" value="1"/>
</dbReference>
<dbReference type="InterPro" id="IPR044913">
    <property type="entry name" value="P_trefoil_dom_sf"/>
</dbReference>
<dbReference type="GO" id="GO:0005975">
    <property type="term" value="P:carbohydrate metabolic process"/>
    <property type="evidence" value="ECO:0007669"/>
    <property type="project" value="InterPro"/>
</dbReference>
<feature type="disulfide bond" evidence="12">
    <location>
        <begin position="39"/>
        <end position="54"/>
    </location>
</feature>
<reference evidence="16" key="1">
    <citation type="submission" date="2020-12" db="EMBL/GenBank/DDBJ databases">
        <authorList>
            <person name="Iha C."/>
        </authorList>
    </citation>
    <scope>NUCLEOTIDE SEQUENCE</scope>
</reference>
<dbReference type="SUPFAM" id="SSF51445">
    <property type="entry name" value="(Trans)glycosidases"/>
    <property type="match status" value="1"/>
</dbReference>
<evidence type="ECO:0000256" key="6">
    <source>
        <dbReference type="ARBA" id="ARBA00022801"/>
    </source>
</evidence>
<dbReference type="PROSITE" id="PS00129">
    <property type="entry name" value="GLYCOSYL_HYDROL_F31_1"/>
    <property type="match status" value="1"/>
</dbReference>
<dbReference type="GO" id="GO:0090599">
    <property type="term" value="F:alpha-glucosidase activity"/>
    <property type="evidence" value="ECO:0007669"/>
    <property type="project" value="UniProtKB-ARBA"/>
</dbReference>
<dbReference type="SUPFAM" id="SSF51011">
    <property type="entry name" value="Glycosyl hydrolase domain"/>
    <property type="match status" value="1"/>
</dbReference>
<evidence type="ECO:0000256" key="1">
    <source>
        <dbReference type="ARBA" id="ARBA00001657"/>
    </source>
</evidence>
<dbReference type="CDD" id="cd06602">
    <property type="entry name" value="GH31_MGAM_SI_GAA"/>
    <property type="match status" value="1"/>
</dbReference>
<comment type="similarity">
    <text evidence="3 13">Belongs to the glycosyl hydrolase 31 family.</text>
</comment>
<dbReference type="PROSITE" id="PS51448">
    <property type="entry name" value="P_TREFOIL_2"/>
    <property type="match status" value="1"/>
</dbReference>
<dbReference type="Gene3D" id="2.60.40.1180">
    <property type="entry name" value="Golgi alpha-mannosidase II"/>
    <property type="match status" value="2"/>
</dbReference>
<dbReference type="Pfam" id="PF21365">
    <property type="entry name" value="Glyco_hydro_31_3rd"/>
    <property type="match status" value="1"/>
</dbReference>